<name>A0A1G1WGT4_9BACT</name>
<sequence length="206" mass="23014">MAKEIVLDIKPKENAINKIKPQLPWIGAAILIAAAIFTIGFAIGKFTEFEVPLLEGKTATKSATRKGWFVFETSKFSIEYPKGWEVKINPKDGLAGAKIASDGAKVEFWLTEVRAYKFTKEQTSQQKGAKETKSNIDGRDAYVKRFTYKEGDIFAVTELTASEEKPKVVFWTVAADEGFEKTASEIISTFKGKKVLEEENDKESNE</sequence>
<dbReference type="Proteomes" id="UP000176645">
    <property type="component" value="Unassembled WGS sequence"/>
</dbReference>
<gene>
    <name evidence="2" type="ORF">A2Z42_00830</name>
</gene>
<keyword evidence="1" id="KW-1133">Transmembrane helix</keyword>
<evidence type="ECO:0000313" key="3">
    <source>
        <dbReference type="Proteomes" id="UP000176645"/>
    </source>
</evidence>
<protein>
    <submittedName>
        <fullName evidence="2">Uncharacterized protein</fullName>
    </submittedName>
</protein>
<keyword evidence="1" id="KW-0812">Transmembrane</keyword>
<feature type="transmembrane region" description="Helical" evidence="1">
    <location>
        <begin position="23"/>
        <end position="43"/>
    </location>
</feature>
<organism evidence="2 3">
    <name type="scientific">Candidatus Woykebacteria bacterium RBG_19FT_COMBO_43_10</name>
    <dbReference type="NCBI Taxonomy" id="1802598"/>
    <lineage>
        <taxon>Bacteria</taxon>
        <taxon>Candidatus Woykeibacteriota</taxon>
    </lineage>
</organism>
<evidence type="ECO:0000313" key="2">
    <source>
        <dbReference type="EMBL" id="OGY26922.1"/>
    </source>
</evidence>
<keyword evidence="1" id="KW-0472">Membrane</keyword>
<accession>A0A1G1WGT4</accession>
<comment type="caution">
    <text evidence="2">The sequence shown here is derived from an EMBL/GenBank/DDBJ whole genome shotgun (WGS) entry which is preliminary data.</text>
</comment>
<evidence type="ECO:0000256" key="1">
    <source>
        <dbReference type="SAM" id="Phobius"/>
    </source>
</evidence>
<dbReference type="AlphaFoldDB" id="A0A1G1WGT4"/>
<reference evidence="2 3" key="1">
    <citation type="journal article" date="2016" name="Nat. Commun.">
        <title>Thousands of microbial genomes shed light on interconnected biogeochemical processes in an aquifer system.</title>
        <authorList>
            <person name="Anantharaman K."/>
            <person name="Brown C.T."/>
            <person name="Hug L.A."/>
            <person name="Sharon I."/>
            <person name="Castelle C.J."/>
            <person name="Probst A.J."/>
            <person name="Thomas B.C."/>
            <person name="Singh A."/>
            <person name="Wilkins M.J."/>
            <person name="Karaoz U."/>
            <person name="Brodie E.L."/>
            <person name="Williams K.H."/>
            <person name="Hubbard S.S."/>
            <person name="Banfield J.F."/>
        </authorList>
    </citation>
    <scope>NUCLEOTIDE SEQUENCE [LARGE SCALE GENOMIC DNA]</scope>
</reference>
<proteinExistence type="predicted"/>
<dbReference type="EMBL" id="MHCU01000053">
    <property type="protein sequence ID" value="OGY26922.1"/>
    <property type="molecule type" value="Genomic_DNA"/>
</dbReference>